<dbReference type="RefSeq" id="WP_328986435.1">
    <property type="nucleotide sequence ID" value="NZ_CP121472.1"/>
</dbReference>
<evidence type="ECO:0000313" key="2">
    <source>
        <dbReference type="Proteomes" id="UP001432180"/>
    </source>
</evidence>
<accession>A0ABZ0S497</accession>
<proteinExistence type="predicted"/>
<gene>
    <name evidence="1" type="ORF">Thiowin_00816</name>
</gene>
<evidence type="ECO:0000313" key="1">
    <source>
        <dbReference type="EMBL" id="WPL15887.1"/>
    </source>
</evidence>
<dbReference type="EMBL" id="CP121472">
    <property type="protein sequence ID" value="WPL15887.1"/>
    <property type="molecule type" value="Genomic_DNA"/>
</dbReference>
<keyword evidence="2" id="KW-1185">Reference proteome</keyword>
<dbReference type="Proteomes" id="UP001432180">
    <property type="component" value="Chromosome"/>
</dbReference>
<name>A0ABZ0S497_9GAMM</name>
<organism evidence="1 2">
    <name type="scientific">Thiorhodovibrio winogradskyi</name>
    <dbReference type="NCBI Taxonomy" id="77007"/>
    <lineage>
        <taxon>Bacteria</taxon>
        <taxon>Pseudomonadati</taxon>
        <taxon>Pseudomonadota</taxon>
        <taxon>Gammaproteobacteria</taxon>
        <taxon>Chromatiales</taxon>
        <taxon>Chromatiaceae</taxon>
        <taxon>Thiorhodovibrio</taxon>
    </lineage>
</organism>
<protein>
    <recommendedName>
        <fullName evidence="3">IrrE N-terminal-like domain-containing protein</fullName>
    </recommendedName>
</protein>
<sequence>MTSESAVAPANKPLSEANAVPEVLRFGGADRALINQVLGDYGLRLRELPADAEIPGSYWGTPEAGLIGQQLLVRPDTPVHSLLHEACHFICMDKDRRARLHTDAGGTVAEENAVCMLQILIGEQLLDLPRARLFADMDAWGYSFRLGSAQAWFEQDAEDARDWLREAGLIERDGRVLVRDLGRSTPEPGHP</sequence>
<reference evidence="1 2" key="1">
    <citation type="journal article" date="2023" name="Microorganisms">
        <title>Thiorhodovibrio frisius and Trv. litoralis spp. nov., Two Novel Members from a Clade of Fastidious Purple Sulfur Bacteria That Exhibit Unique Red-Shifted Light-Harvesting Capabilities.</title>
        <authorList>
            <person name="Methner A."/>
            <person name="Kuzyk S.B."/>
            <person name="Petersen J."/>
            <person name="Bauer S."/>
            <person name="Brinkmann H."/>
            <person name="Sichau K."/>
            <person name="Wanner G."/>
            <person name="Wolf J."/>
            <person name="Neumann-Schaal M."/>
            <person name="Henke P."/>
            <person name="Tank M."/>
            <person name="Sproer C."/>
            <person name="Bunk B."/>
            <person name="Overmann J."/>
        </authorList>
    </citation>
    <scope>NUCLEOTIDE SEQUENCE [LARGE SCALE GENOMIC DNA]</scope>
    <source>
        <strain evidence="1 2">DSM 6702</strain>
    </source>
</reference>
<evidence type="ECO:0008006" key="3">
    <source>
        <dbReference type="Google" id="ProtNLM"/>
    </source>
</evidence>